<dbReference type="GO" id="GO:0005886">
    <property type="term" value="C:plasma membrane"/>
    <property type="evidence" value="ECO:0007669"/>
    <property type="project" value="TreeGrafter"/>
</dbReference>
<reference evidence="4 5" key="1">
    <citation type="submission" date="2014-06" db="EMBL/GenBank/DDBJ databases">
        <title>Draft genome sequence of Paenibacillus sp. MSt1.</title>
        <authorList>
            <person name="Aw Y.K."/>
            <person name="Ong K.S."/>
            <person name="Gan H.M."/>
            <person name="Lee S.M."/>
        </authorList>
    </citation>
    <scope>NUCLEOTIDE SEQUENCE [LARGE SCALE GENOMIC DNA]</scope>
    <source>
        <strain evidence="4 5">MSt1</strain>
    </source>
</reference>
<name>A0A081P475_9BACL</name>
<keyword evidence="5" id="KW-1185">Reference proteome</keyword>
<proteinExistence type="inferred from homology"/>
<dbReference type="RefSeq" id="WP_036681670.1">
    <property type="nucleotide sequence ID" value="NZ_JNVM01000010.1"/>
</dbReference>
<keyword evidence="2" id="KW-1133">Transmembrane helix</keyword>
<dbReference type="EMBL" id="JNVM01000010">
    <property type="protein sequence ID" value="KEQ25498.1"/>
    <property type="molecule type" value="Genomic_DNA"/>
</dbReference>
<dbReference type="eggNOG" id="COG0586">
    <property type="taxonomic scope" value="Bacteria"/>
</dbReference>
<accession>A0A081P475</accession>
<organism evidence="4 5">
    <name type="scientific">Paenibacillus tyrfis</name>
    <dbReference type="NCBI Taxonomy" id="1501230"/>
    <lineage>
        <taxon>Bacteria</taxon>
        <taxon>Bacillati</taxon>
        <taxon>Bacillota</taxon>
        <taxon>Bacilli</taxon>
        <taxon>Bacillales</taxon>
        <taxon>Paenibacillaceae</taxon>
        <taxon>Paenibacillus</taxon>
    </lineage>
</organism>
<dbReference type="Pfam" id="PF09335">
    <property type="entry name" value="VTT_dom"/>
    <property type="match status" value="1"/>
</dbReference>
<comment type="similarity">
    <text evidence="1">Belongs to the DedA family.</text>
</comment>
<feature type="domain" description="VTT" evidence="3">
    <location>
        <begin position="29"/>
        <end position="155"/>
    </location>
</feature>
<dbReference type="AlphaFoldDB" id="A0A081P475"/>
<dbReference type="Proteomes" id="UP000028123">
    <property type="component" value="Unassembled WGS sequence"/>
</dbReference>
<evidence type="ECO:0000313" key="5">
    <source>
        <dbReference type="Proteomes" id="UP000028123"/>
    </source>
</evidence>
<evidence type="ECO:0000313" key="4">
    <source>
        <dbReference type="EMBL" id="KEQ25498.1"/>
    </source>
</evidence>
<dbReference type="InterPro" id="IPR032816">
    <property type="entry name" value="VTT_dom"/>
</dbReference>
<evidence type="ECO:0000256" key="2">
    <source>
        <dbReference type="SAM" id="Phobius"/>
    </source>
</evidence>
<dbReference type="PANTHER" id="PTHR42709:SF9">
    <property type="entry name" value="ALKALINE PHOSPHATASE LIKE PROTEIN"/>
    <property type="match status" value="1"/>
</dbReference>
<dbReference type="OrthoDB" id="9782291at2"/>
<feature type="transmembrane region" description="Helical" evidence="2">
    <location>
        <begin position="170"/>
        <end position="189"/>
    </location>
</feature>
<protein>
    <submittedName>
        <fullName evidence="4">Membrane protein</fullName>
    </submittedName>
</protein>
<feature type="transmembrane region" description="Helical" evidence="2">
    <location>
        <begin position="12"/>
        <end position="29"/>
    </location>
</feature>
<evidence type="ECO:0000256" key="1">
    <source>
        <dbReference type="ARBA" id="ARBA00010792"/>
    </source>
</evidence>
<comment type="caution">
    <text evidence="4">The sequence shown here is derived from an EMBL/GenBank/DDBJ whole genome shotgun (WGS) entry which is preliminary data.</text>
</comment>
<dbReference type="InterPro" id="IPR051311">
    <property type="entry name" value="DedA_domain"/>
</dbReference>
<feature type="transmembrane region" description="Helical" evidence="2">
    <location>
        <begin position="136"/>
        <end position="158"/>
    </location>
</feature>
<dbReference type="PANTHER" id="PTHR42709">
    <property type="entry name" value="ALKALINE PHOSPHATASE LIKE PROTEIN"/>
    <property type="match status" value="1"/>
</dbReference>
<sequence length="216" mass="24350">MEWISQMFGQYGYFVLFFGLFAESLALPFPGELAMAIAGHMASLGTFQLASIILVSYLGAITGTFVTYMLGRRLGTPFFEKYGKYFFLKPERLRQLTEWFGKYGDKLILVSYFVPGLRHFTGYVAGILKVRFGTLLLYNGIGGILWVMTYVTIGHIFGAKIEQLLHLITQYSFGAIVVLALLAGLAVLARKKKALLIQWLRARYEGLQKLFVRSAK</sequence>
<keyword evidence="2" id="KW-0812">Transmembrane</keyword>
<keyword evidence="2" id="KW-0472">Membrane</keyword>
<gene>
    <name evidence="4" type="ORF">ET33_01885</name>
</gene>
<evidence type="ECO:0000259" key="3">
    <source>
        <dbReference type="Pfam" id="PF09335"/>
    </source>
</evidence>
<feature type="transmembrane region" description="Helical" evidence="2">
    <location>
        <begin position="49"/>
        <end position="71"/>
    </location>
</feature>